<dbReference type="GO" id="GO:0016740">
    <property type="term" value="F:transferase activity"/>
    <property type="evidence" value="ECO:0007669"/>
    <property type="project" value="UniProtKB-KW"/>
</dbReference>
<dbReference type="Pfam" id="PF17784">
    <property type="entry name" value="Sulfotransfer_4"/>
    <property type="match status" value="1"/>
</dbReference>
<dbReference type="AlphaFoldDB" id="A0A3A9ZJ68"/>
<dbReference type="RefSeq" id="WP_120728774.1">
    <property type="nucleotide sequence ID" value="NZ_RBAK01000004.1"/>
</dbReference>
<dbReference type="InterPro" id="IPR027417">
    <property type="entry name" value="P-loop_NTPase"/>
</dbReference>
<dbReference type="EMBL" id="RBAK01000004">
    <property type="protein sequence ID" value="RKN47814.1"/>
    <property type="molecule type" value="Genomic_DNA"/>
</dbReference>
<organism evidence="1 2">
    <name type="scientific">Micromonospora endolithica</name>
    <dbReference type="NCBI Taxonomy" id="230091"/>
    <lineage>
        <taxon>Bacteria</taxon>
        <taxon>Bacillati</taxon>
        <taxon>Actinomycetota</taxon>
        <taxon>Actinomycetes</taxon>
        <taxon>Micromonosporales</taxon>
        <taxon>Micromonosporaceae</taxon>
        <taxon>Micromonospora</taxon>
    </lineage>
</organism>
<accession>A0A3A9ZJ68</accession>
<comment type="caution">
    <text evidence="1">The sequence shown here is derived from an EMBL/GenBank/DDBJ whole genome shotgun (WGS) entry which is preliminary data.</text>
</comment>
<dbReference type="InterPro" id="IPR040632">
    <property type="entry name" value="Sulfotransfer_4"/>
</dbReference>
<dbReference type="PANTHER" id="PTHR36978">
    <property type="entry name" value="P-LOOP CONTAINING NUCLEOTIDE TRIPHOSPHATE HYDROLASE"/>
    <property type="match status" value="1"/>
</dbReference>
<dbReference type="PANTHER" id="PTHR36978:SF4">
    <property type="entry name" value="P-LOOP CONTAINING NUCLEOSIDE TRIPHOSPHATE HYDROLASE PROTEIN"/>
    <property type="match status" value="1"/>
</dbReference>
<keyword evidence="2" id="KW-1185">Reference proteome</keyword>
<sequence length="201" mass="22263">MLAVIGAGWCRTGTYTLATALTLLGYGPCQHMVDVAADPDLARRWRRRLDGEGTWDDVYTGYRSAVDWPTSTVAAEVAQAHPDARVVLTARPAADWYRSFHRTVLADGQDTGADPELTEVVGRAARRALGPHGADEDGWTRAYAAHHARLVASVDPGRLLVWSVREGWGPLCRFLDRRPPRLPFPRTNDTAFFLRHAPPPR</sequence>
<dbReference type="OrthoDB" id="285690at2"/>
<name>A0A3A9ZJ68_9ACTN</name>
<dbReference type="SUPFAM" id="SSF52540">
    <property type="entry name" value="P-loop containing nucleoside triphosphate hydrolases"/>
    <property type="match status" value="1"/>
</dbReference>
<evidence type="ECO:0000313" key="2">
    <source>
        <dbReference type="Proteomes" id="UP000281726"/>
    </source>
</evidence>
<gene>
    <name evidence="1" type="ORF">D7223_13810</name>
</gene>
<dbReference type="Gene3D" id="3.40.50.300">
    <property type="entry name" value="P-loop containing nucleotide triphosphate hydrolases"/>
    <property type="match status" value="1"/>
</dbReference>
<reference evidence="1 2" key="1">
    <citation type="journal article" date="2004" name="Syst. Appl. Microbiol.">
        <title>Cryptoendolithic actinomycetes from antarctic sandstone rock samples: Micromonospora endolithica sp. nov. and two isolates related to Micromonospora coerulea Jensen 1932.</title>
        <authorList>
            <person name="Hirsch P."/>
            <person name="Mevs U."/>
            <person name="Kroppenstedt R.M."/>
            <person name="Schumann P."/>
            <person name="Stackebrandt E."/>
        </authorList>
    </citation>
    <scope>NUCLEOTIDE SEQUENCE [LARGE SCALE GENOMIC DNA]</scope>
    <source>
        <strain evidence="1 2">JCM 12677</strain>
    </source>
</reference>
<keyword evidence="1" id="KW-0808">Transferase</keyword>
<dbReference type="Proteomes" id="UP000281726">
    <property type="component" value="Unassembled WGS sequence"/>
</dbReference>
<evidence type="ECO:0000313" key="1">
    <source>
        <dbReference type="EMBL" id="RKN47814.1"/>
    </source>
</evidence>
<proteinExistence type="predicted"/>
<protein>
    <submittedName>
        <fullName evidence="1">Sulfotransferase family protein</fullName>
    </submittedName>
</protein>